<dbReference type="OrthoDB" id="9776053at2"/>
<dbReference type="Gene3D" id="1.25.40.10">
    <property type="entry name" value="Tetratricopeptide repeat domain"/>
    <property type="match status" value="1"/>
</dbReference>
<feature type="domain" description="Cytochrome c-type biogenesis protein H Ig-like" evidence="6">
    <location>
        <begin position="333"/>
        <end position="437"/>
    </location>
</feature>
<dbReference type="InterPro" id="IPR017560">
    <property type="entry name" value="Cyt_c_biogenesis_CcmI"/>
</dbReference>
<feature type="domain" description="Cytochrome c-type biogenesis protein H TPR" evidence="7">
    <location>
        <begin position="121"/>
        <end position="271"/>
    </location>
</feature>
<dbReference type="InterPro" id="IPR056413">
    <property type="entry name" value="TPR_CcmH_CycH"/>
</dbReference>
<keyword evidence="5" id="KW-0472">Membrane</keyword>
<keyword evidence="5" id="KW-0812">Transmembrane</keyword>
<dbReference type="Pfam" id="PF23892">
    <property type="entry name" value="Ig_CycH"/>
    <property type="match status" value="1"/>
</dbReference>
<name>A0A2V1H2X0_9GAMM</name>
<evidence type="ECO:0000259" key="7">
    <source>
        <dbReference type="Pfam" id="PF23914"/>
    </source>
</evidence>
<protein>
    <submittedName>
        <fullName evidence="8">C-type cytochrome biogenesis protein CcmI</fullName>
    </submittedName>
</protein>
<keyword evidence="5" id="KW-1133">Transmembrane helix</keyword>
<evidence type="ECO:0000256" key="5">
    <source>
        <dbReference type="SAM" id="Phobius"/>
    </source>
</evidence>
<dbReference type="Pfam" id="PF23914">
    <property type="entry name" value="TPR_CcmH_CycH"/>
    <property type="match status" value="1"/>
</dbReference>
<evidence type="ECO:0000256" key="4">
    <source>
        <dbReference type="ARBA" id="ARBA00022803"/>
    </source>
</evidence>
<reference evidence="8 9" key="1">
    <citation type="submission" date="2018-04" db="EMBL/GenBank/DDBJ databases">
        <title>Thalassorhabdus spongiae gen. nov., sp. nov., isolated from a marine sponge in South-West Iceland.</title>
        <authorList>
            <person name="Knobloch S."/>
            <person name="Daussin A."/>
            <person name="Johannsson R."/>
            <person name="Marteinsson V.T."/>
        </authorList>
    </citation>
    <scope>NUCLEOTIDE SEQUENCE [LARGE SCALE GENOMIC DNA]</scope>
    <source>
        <strain evidence="8 9">Hp12</strain>
    </source>
</reference>
<dbReference type="InterPro" id="IPR051263">
    <property type="entry name" value="C-type_cytochrome_biogenesis"/>
</dbReference>
<accession>A0A2V1H2X0</accession>
<dbReference type="Proteomes" id="UP000244906">
    <property type="component" value="Unassembled WGS sequence"/>
</dbReference>
<evidence type="ECO:0000256" key="3">
    <source>
        <dbReference type="ARBA" id="ARBA00022748"/>
    </source>
</evidence>
<dbReference type="InterPro" id="IPR056412">
    <property type="entry name" value="Ig_CycH"/>
</dbReference>
<comment type="subcellular location">
    <subcellularLocation>
        <location evidence="1">Cell envelope</location>
    </subcellularLocation>
</comment>
<dbReference type="PANTHER" id="PTHR47870">
    <property type="entry name" value="CYTOCHROME C-TYPE BIOGENESIS PROTEIN CCMH"/>
    <property type="match status" value="1"/>
</dbReference>
<dbReference type="PANTHER" id="PTHR47870:SF1">
    <property type="entry name" value="CYTOCHROME C-TYPE BIOGENESIS PROTEIN CCMH"/>
    <property type="match status" value="1"/>
</dbReference>
<dbReference type="SUPFAM" id="SSF48452">
    <property type="entry name" value="TPR-like"/>
    <property type="match status" value="1"/>
</dbReference>
<sequence>MIEFVFAGVVLVLLALLVLSIPLWKKTEFKAEDPQGLNVQAYKERVVDLEQDKASGLLDPSDFQKLEKELKLTLLQDASAKSSFDTADFNSGKTAIIAALCILPLLVGGIYIAKRDPQAFKWMEATVELNQLAKQAIITGDLPSDLGDYNAGEFIRVLQAGLQNGELNQEGWPLLGMALDQVQRPDLSAQAWGKVWNNDPGNPRAMLNYARALVNNEGLTTFSRNLLNQAWEKAPEIYSSMVVLGMGEYQQGNFRAAVSAWETVINYYPNEERLASLLNKSIASAKKELGSVTASPHGQAMPQGHPTVAQQPDVQVDTQAGVASSSDAADISITVSLDLSDQLKNAIDGHHSLFVFLRPLAGGPPLAAVRKSANSLPLEVTIDGSNTMTGAPLVAGQKVMVVARLVKGGGPTASSGDLEGILGPVELANSMYQLTIDRLIP</sequence>
<dbReference type="InterPro" id="IPR011990">
    <property type="entry name" value="TPR-like_helical_dom_sf"/>
</dbReference>
<evidence type="ECO:0000256" key="2">
    <source>
        <dbReference type="ARBA" id="ARBA00022737"/>
    </source>
</evidence>
<gene>
    <name evidence="8" type="primary">ccmI</name>
    <name evidence="8" type="ORF">DC094_00555</name>
</gene>
<keyword evidence="2" id="KW-0677">Repeat</keyword>
<dbReference type="EMBL" id="QDDL01000001">
    <property type="protein sequence ID" value="PVZ71568.1"/>
    <property type="molecule type" value="Genomic_DNA"/>
</dbReference>
<dbReference type="GO" id="GO:0017004">
    <property type="term" value="P:cytochrome complex assembly"/>
    <property type="evidence" value="ECO:0007669"/>
    <property type="project" value="UniProtKB-KW"/>
</dbReference>
<evidence type="ECO:0000259" key="6">
    <source>
        <dbReference type="Pfam" id="PF23892"/>
    </source>
</evidence>
<evidence type="ECO:0000256" key="1">
    <source>
        <dbReference type="ARBA" id="ARBA00004196"/>
    </source>
</evidence>
<proteinExistence type="predicted"/>
<dbReference type="NCBIfam" id="TIGR03142">
    <property type="entry name" value="cytochro_ccmI"/>
    <property type="match status" value="1"/>
</dbReference>
<dbReference type="GO" id="GO:0005886">
    <property type="term" value="C:plasma membrane"/>
    <property type="evidence" value="ECO:0007669"/>
    <property type="project" value="TreeGrafter"/>
</dbReference>
<comment type="caution">
    <text evidence="8">The sequence shown here is derived from an EMBL/GenBank/DDBJ whole genome shotgun (WGS) entry which is preliminary data.</text>
</comment>
<dbReference type="GO" id="GO:0030313">
    <property type="term" value="C:cell envelope"/>
    <property type="evidence" value="ECO:0007669"/>
    <property type="project" value="UniProtKB-SubCell"/>
</dbReference>
<organism evidence="8 9">
    <name type="scientific">Pelagibaculum spongiae</name>
    <dbReference type="NCBI Taxonomy" id="2080658"/>
    <lineage>
        <taxon>Bacteria</taxon>
        <taxon>Pseudomonadati</taxon>
        <taxon>Pseudomonadota</taxon>
        <taxon>Gammaproteobacteria</taxon>
        <taxon>Oceanospirillales</taxon>
        <taxon>Pelagibaculum</taxon>
    </lineage>
</organism>
<dbReference type="RefSeq" id="WP_116685157.1">
    <property type="nucleotide sequence ID" value="NZ_CAWNYD010000001.1"/>
</dbReference>
<keyword evidence="9" id="KW-1185">Reference proteome</keyword>
<evidence type="ECO:0000313" key="8">
    <source>
        <dbReference type="EMBL" id="PVZ71568.1"/>
    </source>
</evidence>
<feature type="transmembrane region" description="Helical" evidence="5">
    <location>
        <begin position="94"/>
        <end position="113"/>
    </location>
</feature>
<keyword evidence="4" id="KW-0802">TPR repeat</keyword>
<keyword evidence="3" id="KW-0201">Cytochrome c-type biogenesis</keyword>
<evidence type="ECO:0000313" key="9">
    <source>
        <dbReference type="Proteomes" id="UP000244906"/>
    </source>
</evidence>
<dbReference type="AlphaFoldDB" id="A0A2V1H2X0"/>